<proteinExistence type="predicted"/>
<protein>
    <recommendedName>
        <fullName evidence="1">ABC1 atypical kinase-like domain-containing protein</fullName>
    </recommendedName>
</protein>
<dbReference type="InterPro" id="IPR011009">
    <property type="entry name" value="Kinase-like_dom_sf"/>
</dbReference>
<dbReference type="CDD" id="cd05121">
    <property type="entry name" value="ABC1_ADCK3-like"/>
    <property type="match status" value="1"/>
</dbReference>
<dbReference type="SUPFAM" id="SSF56112">
    <property type="entry name" value="Protein kinase-like (PK-like)"/>
    <property type="match status" value="1"/>
</dbReference>
<feature type="domain" description="ABC1 atypical kinase-like" evidence="1">
    <location>
        <begin position="230"/>
        <end position="384"/>
    </location>
</feature>
<evidence type="ECO:0000259" key="1">
    <source>
        <dbReference type="Pfam" id="PF03109"/>
    </source>
</evidence>
<evidence type="ECO:0000313" key="2">
    <source>
        <dbReference type="EMBL" id="KAA8491808.1"/>
    </source>
</evidence>
<dbReference type="OMA" id="ETMFDTK"/>
<comment type="caution">
    <text evidence="2">The sequence shown here is derived from an EMBL/GenBank/DDBJ whole genome shotgun (WGS) entry which is preliminary data.</text>
</comment>
<organism evidence="2 3">
    <name type="scientific">Porphyridium purpureum</name>
    <name type="common">Red alga</name>
    <name type="synonym">Porphyridium cruentum</name>
    <dbReference type="NCBI Taxonomy" id="35688"/>
    <lineage>
        <taxon>Eukaryota</taxon>
        <taxon>Rhodophyta</taxon>
        <taxon>Bangiophyceae</taxon>
        <taxon>Porphyridiales</taxon>
        <taxon>Porphyridiaceae</taxon>
        <taxon>Porphyridium</taxon>
    </lineage>
</organism>
<dbReference type="Pfam" id="PF03109">
    <property type="entry name" value="ABC1"/>
    <property type="match status" value="2"/>
</dbReference>
<sequence length="644" mass="73339">MLKATCMRAARESPLQSLVQRQLQRTRFGVRQSADQCVRHASSLWTSAGRAIGQARDAQLLVTTKATGLWLSGSRDMRALGMGLSIRRLSVMRTLPREAWSVPILGGLKGGRAMVLAARAFVLGGGIVGASYTLTPREIWQQNLQALSRSARFWRKVFPIYLHYLLVEKQVAKLSDEEQDAAWNRLHDKYASPVRDLTLSLKGFYIKSAQIVSTRDELVPHQYLKWCKQMQDAVPTELSAAQVRGLVEESLGRKIEDVFDEFEFEPCGAASIGQVHLAKRNGQELVVKVQYPGIEAMFRADMKTIRTFCELAMPQHVPFLSEIEKQFLTEFDYLGEACNLDLVWRNLEKDPKWKAKVKVPRPIMELCSSHVLTMERIPGKRFVDGIRDEFKTLAEMRGMTMEEFEEEQKRHALQSVDVVKRQVSSASRMIMMRDVLINVCVGLYRYTIGMLPKMPELEYVHHTSPINLGSMIETLLQVHGHEIFVDGSFNADAHPGNIILMPDRRLGLIDYGQVKHMSLEERIKYAKLIVALARDDKVEIVRVATEEMGIKTKHMNPDIIYLMMCFQHDRDSDDVMGGRNIHKFMQWMDEVDPVVKMPDSFVMAGRVSILLRGMANAFRISLRTSTYWEPFAEALLAQHPEAAQ</sequence>
<dbReference type="OrthoDB" id="427480at2759"/>
<dbReference type="InterPro" id="IPR051130">
    <property type="entry name" value="Mito_struct-func_regulator"/>
</dbReference>
<feature type="domain" description="ABC1 atypical kinase-like" evidence="1">
    <location>
        <begin position="466"/>
        <end position="543"/>
    </location>
</feature>
<gene>
    <name evidence="2" type="ORF">FVE85_8290</name>
</gene>
<dbReference type="PANTHER" id="PTHR43173">
    <property type="entry name" value="ABC1 FAMILY PROTEIN"/>
    <property type="match status" value="1"/>
</dbReference>
<dbReference type="AlphaFoldDB" id="A0A5J4YKJ6"/>
<dbReference type="Proteomes" id="UP000324585">
    <property type="component" value="Unassembled WGS sequence"/>
</dbReference>
<dbReference type="PANTHER" id="PTHR43173:SF34">
    <property type="entry name" value="ABC1 ATYPICAL KINASE-LIKE DOMAIN-CONTAINING PROTEIN"/>
    <property type="match status" value="1"/>
</dbReference>
<reference evidence="3" key="1">
    <citation type="journal article" date="2019" name="Nat. Commun.">
        <title>Expansion of phycobilisome linker gene families in mesophilic red algae.</title>
        <authorList>
            <person name="Lee J."/>
            <person name="Kim D."/>
            <person name="Bhattacharya D."/>
            <person name="Yoon H.S."/>
        </authorList>
    </citation>
    <scope>NUCLEOTIDE SEQUENCE [LARGE SCALE GENOMIC DNA]</scope>
    <source>
        <strain evidence="3">CCMP 1328</strain>
    </source>
</reference>
<accession>A0A5J4YKJ6</accession>
<name>A0A5J4YKJ6_PORPP</name>
<dbReference type="InterPro" id="IPR004147">
    <property type="entry name" value="ABC1_dom"/>
</dbReference>
<evidence type="ECO:0000313" key="3">
    <source>
        <dbReference type="Proteomes" id="UP000324585"/>
    </source>
</evidence>
<dbReference type="EMBL" id="VRMN01000011">
    <property type="protein sequence ID" value="KAA8491808.1"/>
    <property type="molecule type" value="Genomic_DNA"/>
</dbReference>
<keyword evidence="3" id="KW-1185">Reference proteome</keyword>